<gene>
    <name evidence="2" type="ORF">MHY01S_00460</name>
</gene>
<dbReference type="RefSeq" id="WP_119340427.1">
    <property type="nucleotide sequence ID" value="NZ_BJXL01000001.1"/>
</dbReference>
<dbReference type="EMBL" id="BJXL01000001">
    <property type="protein sequence ID" value="GEM81880.1"/>
    <property type="molecule type" value="Genomic_DNA"/>
</dbReference>
<dbReference type="InterPro" id="IPR058531">
    <property type="entry name" value="Baseplate_J_M"/>
</dbReference>
<dbReference type="AlphaFoldDB" id="A0A511QWX2"/>
<evidence type="ECO:0000313" key="3">
    <source>
        <dbReference type="Proteomes" id="UP000321197"/>
    </source>
</evidence>
<accession>A0A511QWX2</accession>
<name>A0A511QWX2_9DEIN</name>
<comment type="caution">
    <text evidence="2">The sequence shown here is derived from an EMBL/GenBank/DDBJ whole genome shotgun (WGS) entry which is preliminary data.</text>
</comment>
<organism evidence="2 3">
    <name type="scientific">Meiothermus hypogaeus NBRC 106114</name>
    <dbReference type="NCBI Taxonomy" id="1227553"/>
    <lineage>
        <taxon>Bacteria</taxon>
        <taxon>Thermotogati</taxon>
        <taxon>Deinococcota</taxon>
        <taxon>Deinococci</taxon>
        <taxon>Thermales</taxon>
        <taxon>Thermaceae</taxon>
        <taxon>Meiothermus</taxon>
    </lineage>
</organism>
<sequence length="358" mass="38099">MLLEQLLQPRSQSQVLARLISILQSKGYAPNDWIAGSEQRTLIELYAEAIAELEAVRLAITQGGYLESATGPFLDLYAYNVYGLLRKEATFERQRFTLTCSSGFGPYTIQPNQLWAGVGNLRFNNVAGGVLNPGGTLSLEFRAESPGTAYRLALGSGTTLFTPLPGVTIVNDQVIEAAIDQETDAQLRERCRLRWAELGYGGTAAAYRSWALSADPSITKVRVLDQNPRGQGTVDVVVWGEGGLGSGAVAAANNIIQQKKPLTADVQVYAATAVNVTITATIRVRTGFLSQAQGQAAAALAALQAGVPIGGIIYRSAIIEALFVPNVIDVALSAPATDVTLSSVQAAQFNANLTWIEV</sequence>
<reference evidence="2 3" key="1">
    <citation type="submission" date="2019-07" db="EMBL/GenBank/DDBJ databases">
        <title>Whole genome shotgun sequence of Meiothermus hypogaeus NBRC 106114.</title>
        <authorList>
            <person name="Hosoyama A."/>
            <person name="Uohara A."/>
            <person name="Ohji S."/>
            <person name="Ichikawa N."/>
        </authorList>
    </citation>
    <scope>NUCLEOTIDE SEQUENCE [LARGE SCALE GENOMIC DNA]</scope>
    <source>
        <strain evidence="2 3">NBRC 106114</strain>
    </source>
</reference>
<evidence type="ECO:0000259" key="1">
    <source>
        <dbReference type="Pfam" id="PF26078"/>
    </source>
</evidence>
<dbReference type="Proteomes" id="UP000321197">
    <property type="component" value="Unassembled WGS sequence"/>
</dbReference>
<evidence type="ECO:0000313" key="2">
    <source>
        <dbReference type="EMBL" id="GEM81880.1"/>
    </source>
</evidence>
<proteinExistence type="predicted"/>
<protein>
    <submittedName>
        <fullName evidence="2">Baseplate assembly protein</fullName>
    </submittedName>
</protein>
<dbReference type="OrthoDB" id="66218at2"/>
<dbReference type="Pfam" id="PF26078">
    <property type="entry name" value="Baseplate_J_M"/>
    <property type="match status" value="1"/>
</dbReference>
<feature type="domain" description="Baseplate J-like central" evidence="1">
    <location>
        <begin position="200"/>
        <end position="269"/>
    </location>
</feature>